<dbReference type="EMBL" id="JBGMDY010000008">
    <property type="protein sequence ID" value="KAL2323809.1"/>
    <property type="molecule type" value="Genomic_DNA"/>
</dbReference>
<organism evidence="2 3">
    <name type="scientific">Flemingia macrophylla</name>
    <dbReference type="NCBI Taxonomy" id="520843"/>
    <lineage>
        <taxon>Eukaryota</taxon>
        <taxon>Viridiplantae</taxon>
        <taxon>Streptophyta</taxon>
        <taxon>Embryophyta</taxon>
        <taxon>Tracheophyta</taxon>
        <taxon>Spermatophyta</taxon>
        <taxon>Magnoliopsida</taxon>
        <taxon>eudicotyledons</taxon>
        <taxon>Gunneridae</taxon>
        <taxon>Pentapetalae</taxon>
        <taxon>rosids</taxon>
        <taxon>fabids</taxon>
        <taxon>Fabales</taxon>
        <taxon>Fabaceae</taxon>
        <taxon>Papilionoideae</taxon>
        <taxon>50 kb inversion clade</taxon>
        <taxon>NPAAA clade</taxon>
        <taxon>indigoferoid/millettioid clade</taxon>
        <taxon>Phaseoleae</taxon>
        <taxon>Flemingia</taxon>
    </lineage>
</organism>
<keyword evidence="3" id="KW-1185">Reference proteome</keyword>
<comment type="caution">
    <text evidence="2">The sequence shown here is derived from an EMBL/GenBank/DDBJ whole genome shotgun (WGS) entry which is preliminary data.</text>
</comment>
<accession>A0ABD1LJV8</accession>
<name>A0ABD1LJV8_9FABA</name>
<gene>
    <name evidence="2" type="ORF">Fmac_022867</name>
</gene>
<evidence type="ECO:0000313" key="2">
    <source>
        <dbReference type="EMBL" id="KAL2323809.1"/>
    </source>
</evidence>
<feature type="compositionally biased region" description="Polar residues" evidence="1">
    <location>
        <begin position="77"/>
        <end position="97"/>
    </location>
</feature>
<proteinExistence type="predicted"/>
<sequence>MSCCHFMATTSANVIAAQYEIETKRVESGESILRTTDKASKNIVRDQPICSRVTGTVMTPSATRESSRAGTLIRATTPATKSSVHSGTSTPVTGQNGLQVSESGLGHTWQCGEGSTSPCKRVDHQAINFSPLEIMFQIYGNFLKLFNLHSAIALLTKSQN</sequence>
<protein>
    <submittedName>
        <fullName evidence="2">Uncharacterized protein</fullName>
    </submittedName>
</protein>
<dbReference type="Proteomes" id="UP001603857">
    <property type="component" value="Unassembled WGS sequence"/>
</dbReference>
<feature type="region of interest" description="Disordered" evidence="1">
    <location>
        <begin position="60"/>
        <end position="97"/>
    </location>
</feature>
<evidence type="ECO:0000256" key="1">
    <source>
        <dbReference type="SAM" id="MobiDB-lite"/>
    </source>
</evidence>
<evidence type="ECO:0000313" key="3">
    <source>
        <dbReference type="Proteomes" id="UP001603857"/>
    </source>
</evidence>
<reference evidence="2 3" key="1">
    <citation type="submission" date="2024-08" db="EMBL/GenBank/DDBJ databases">
        <title>Insights into the chromosomal genome structure of Flemingia macrophylla.</title>
        <authorList>
            <person name="Ding Y."/>
            <person name="Zhao Y."/>
            <person name="Bi W."/>
            <person name="Wu M."/>
            <person name="Zhao G."/>
            <person name="Gong Y."/>
            <person name="Li W."/>
            <person name="Zhang P."/>
        </authorList>
    </citation>
    <scope>NUCLEOTIDE SEQUENCE [LARGE SCALE GENOMIC DNA]</scope>
    <source>
        <strain evidence="2">DYQJB</strain>
        <tissue evidence="2">Leaf</tissue>
    </source>
</reference>
<dbReference type="AlphaFoldDB" id="A0ABD1LJV8"/>